<dbReference type="PROSITE" id="PS51283">
    <property type="entry name" value="DUSP"/>
    <property type="match status" value="1"/>
</dbReference>
<dbReference type="InterPro" id="IPR028889">
    <property type="entry name" value="USP"/>
</dbReference>
<dbReference type="EMBL" id="JAAAIM010000432">
    <property type="protein sequence ID" value="KAG0288133.1"/>
    <property type="molecule type" value="Genomic_DNA"/>
</dbReference>
<dbReference type="PROSITE" id="PS50235">
    <property type="entry name" value="USP_3"/>
    <property type="match status" value="1"/>
</dbReference>
<comment type="catalytic activity">
    <reaction evidence="1">
        <text>Thiol-dependent hydrolysis of ester, thioester, amide, peptide and isopeptide bonds formed by the C-terminal Gly of ubiquitin (a 76-residue protein attached to proteins as an intracellular targeting signal).</text>
        <dbReference type="EC" id="3.4.19.12"/>
    </reaction>
</comment>
<dbReference type="SUPFAM" id="SSF143791">
    <property type="entry name" value="DUSP-like"/>
    <property type="match status" value="1"/>
</dbReference>
<dbReference type="InterPro" id="IPR035927">
    <property type="entry name" value="DUSP-like_sf"/>
</dbReference>
<organism evidence="13 14">
    <name type="scientific">Linnemannia gamsii</name>
    <dbReference type="NCBI Taxonomy" id="64522"/>
    <lineage>
        <taxon>Eukaryota</taxon>
        <taxon>Fungi</taxon>
        <taxon>Fungi incertae sedis</taxon>
        <taxon>Mucoromycota</taxon>
        <taxon>Mortierellomycotina</taxon>
        <taxon>Mortierellomycetes</taxon>
        <taxon>Mortierellales</taxon>
        <taxon>Mortierellaceae</taxon>
        <taxon>Linnemannia</taxon>
    </lineage>
</organism>
<sequence>MENSVLDIISSKEYSNLTMMKHLILGFRFCNLFMALIDSHLQTQEDIYLRSFIKDQFQGHYSYTTTCKKCEKSSVRDCTFYELMLNIKENCILMDCFDEFVENEELVGSDRYSCSHCDSLQDATRKIKLDSLPKVLNIQLMRFVYDTTTWTKKKSKDMIRFPLTIDFADLLGSQSAVLYDLSAVLVHSGPSAHSGHFLAHVLDKVSNKWFVLNDEEVTEFDSTLFDPEDYAATGSKSKAKRMTMKAGTPDSERLLNTLSSRNAYMLTYIRRASRPMATPRKPPSETLDLVAVDNDVFDNELKNYTELKEKTRVKFEEAREDRRKLCHCWAVKNDELDGGPATEVGSHQEDSSIFDLDSSAVACEHRKLCPTAVSKSKRISMEAKRLLTEWGVEIDPVLTPMDICPPCTQDLFQDKLYDIMHRQDIERVGLTKKKPRSPGVWISKSWLTTWKKVTPDFHRPHTSTAADPSPLSEPYLCDVLCLHSNLGTDESRRVDINIACLEKLVEIFGPMELPEKGVPKCQECLELQPPPITEELIAIATSEKNELKRMKTYGSPDDFLPGQRYYAVSTEFMKRWKGFVDDPAKNERPAMLDNSDLLCKHDLFLFDFNTSVDKKNNGRIAVIKEEEWSFLKAIYEGGPDIVITKQELMETDDGFSQSDSFSNMQSTPAHCPECRDERLTVRVYNPGESVVEDEAPPTPASTDVSQAPTPTNDSPSSNTTVNSKSKRKQAPASAATGARRSKRVKEGKKPYNEYEIPCVGKDNTIMEYKGIVPLYQKLFYERVELDDNEKTIAELAIPPNAVLNVLTFDQGKDDLDLDKFHDDTPVPGDVGGFGGTGLTENWF</sequence>
<gene>
    <name evidence="13" type="ORF">BGZ96_008057</name>
</gene>
<feature type="compositionally biased region" description="Low complexity" evidence="10">
    <location>
        <begin position="708"/>
        <end position="723"/>
    </location>
</feature>
<evidence type="ECO:0000256" key="2">
    <source>
        <dbReference type="ARBA" id="ARBA00004123"/>
    </source>
</evidence>
<reference evidence="13 14" key="1">
    <citation type="journal article" date="2020" name="Fungal Divers.">
        <title>Resolving the Mortierellaceae phylogeny through synthesis of multi-gene phylogenetics and phylogenomics.</title>
        <authorList>
            <person name="Vandepol N."/>
            <person name="Liber J."/>
            <person name="Desiro A."/>
            <person name="Na H."/>
            <person name="Kennedy M."/>
            <person name="Barry K."/>
            <person name="Grigoriev I.V."/>
            <person name="Miller A.N."/>
            <person name="O'Donnell K."/>
            <person name="Stajich J.E."/>
            <person name="Bonito G."/>
        </authorList>
    </citation>
    <scope>NUCLEOTIDE SEQUENCE [LARGE SCALE GENOMIC DNA]</scope>
    <source>
        <strain evidence="13 14">AD045</strain>
    </source>
</reference>
<dbReference type="InterPro" id="IPR001394">
    <property type="entry name" value="Peptidase_C19_UCH"/>
</dbReference>
<proteinExistence type="inferred from homology"/>
<keyword evidence="6" id="KW-0833">Ubl conjugation pathway</keyword>
<name>A0ABQ7K0H3_9FUNG</name>
<dbReference type="SUPFAM" id="SSF54001">
    <property type="entry name" value="Cysteine proteinases"/>
    <property type="match status" value="1"/>
</dbReference>
<comment type="caution">
    <text evidence="13">The sequence shown here is derived from an EMBL/GenBank/DDBJ whole genome shotgun (WGS) entry which is preliminary data.</text>
</comment>
<evidence type="ECO:0000313" key="13">
    <source>
        <dbReference type="EMBL" id="KAG0288133.1"/>
    </source>
</evidence>
<evidence type="ECO:0000256" key="4">
    <source>
        <dbReference type="ARBA" id="ARBA00012759"/>
    </source>
</evidence>
<dbReference type="PANTHER" id="PTHR24006:SF722">
    <property type="entry name" value="UBIQUITIN CARBOXYL-TERMINAL HYDROLASE 48"/>
    <property type="match status" value="1"/>
</dbReference>
<feature type="domain" description="DUSP" evidence="12">
    <location>
        <begin position="538"/>
        <end position="647"/>
    </location>
</feature>
<dbReference type="InterPro" id="IPR050164">
    <property type="entry name" value="Peptidase_C19"/>
</dbReference>
<dbReference type="Proteomes" id="UP001194696">
    <property type="component" value="Unassembled WGS sequence"/>
</dbReference>
<dbReference type="EC" id="3.4.19.12" evidence="4"/>
<evidence type="ECO:0000256" key="8">
    <source>
        <dbReference type="ARBA" id="ARBA00022807"/>
    </source>
</evidence>
<dbReference type="Gene3D" id="3.90.70.10">
    <property type="entry name" value="Cysteine proteinases"/>
    <property type="match status" value="1"/>
</dbReference>
<dbReference type="InterPro" id="IPR038765">
    <property type="entry name" value="Papain-like_cys_pep_sf"/>
</dbReference>
<evidence type="ECO:0000259" key="11">
    <source>
        <dbReference type="PROSITE" id="PS50235"/>
    </source>
</evidence>
<dbReference type="Gene3D" id="3.30.2230.10">
    <property type="entry name" value="DUSP-like"/>
    <property type="match status" value="1"/>
</dbReference>
<dbReference type="InterPro" id="IPR018200">
    <property type="entry name" value="USP_CS"/>
</dbReference>
<evidence type="ECO:0000256" key="7">
    <source>
        <dbReference type="ARBA" id="ARBA00022801"/>
    </source>
</evidence>
<keyword evidence="8" id="KW-0788">Thiol protease</keyword>
<dbReference type="PANTHER" id="PTHR24006">
    <property type="entry name" value="UBIQUITIN CARBOXYL-TERMINAL HYDROLASE"/>
    <property type="match status" value="1"/>
</dbReference>
<dbReference type="InterPro" id="IPR006615">
    <property type="entry name" value="Pept_C19_DUSP"/>
</dbReference>
<feature type="region of interest" description="Disordered" evidence="10">
    <location>
        <begin position="653"/>
        <end position="674"/>
    </location>
</feature>
<evidence type="ECO:0000256" key="6">
    <source>
        <dbReference type="ARBA" id="ARBA00022786"/>
    </source>
</evidence>
<evidence type="ECO:0000256" key="10">
    <source>
        <dbReference type="SAM" id="MobiDB-lite"/>
    </source>
</evidence>
<keyword evidence="5" id="KW-0645">Protease</keyword>
<evidence type="ECO:0000256" key="3">
    <source>
        <dbReference type="ARBA" id="ARBA00009085"/>
    </source>
</evidence>
<keyword evidence="14" id="KW-1185">Reference proteome</keyword>
<accession>A0ABQ7K0H3</accession>
<evidence type="ECO:0000256" key="5">
    <source>
        <dbReference type="ARBA" id="ARBA00022670"/>
    </source>
</evidence>
<evidence type="ECO:0000259" key="12">
    <source>
        <dbReference type="PROSITE" id="PS51283"/>
    </source>
</evidence>
<evidence type="ECO:0000313" key="14">
    <source>
        <dbReference type="Proteomes" id="UP001194696"/>
    </source>
</evidence>
<comment type="similarity">
    <text evidence="3">Belongs to the peptidase C19 family.</text>
</comment>
<comment type="subcellular location">
    <subcellularLocation>
        <location evidence="2">Nucleus</location>
    </subcellularLocation>
</comment>
<keyword evidence="7" id="KW-0378">Hydrolase</keyword>
<evidence type="ECO:0000256" key="1">
    <source>
        <dbReference type="ARBA" id="ARBA00000707"/>
    </source>
</evidence>
<feature type="domain" description="USP" evidence="11">
    <location>
        <begin position="1"/>
        <end position="271"/>
    </location>
</feature>
<feature type="region of interest" description="Disordered" evidence="10">
    <location>
        <begin position="688"/>
        <end position="747"/>
    </location>
</feature>
<dbReference type="Pfam" id="PF00443">
    <property type="entry name" value="UCH"/>
    <property type="match status" value="1"/>
</dbReference>
<dbReference type="Pfam" id="PF06337">
    <property type="entry name" value="DUSP"/>
    <property type="match status" value="1"/>
</dbReference>
<evidence type="ECO:0000256" key="9">
    <source>
        <dbReference type="ARBA" id="ARBA00023242"/>
    </source>
</evidence>
<protein>
    <recommendedName>
        <fullName evidence="4">ubiquitinyl hydrolase 1</fullName>
        <ecNumber evidence="4">3.4.19.12</ecNumber>
    </recommendedName>
</protein>
<keyword evidence="9" id="KW-0539">Nucleus</keyword>
<dbReference type="PROSITE" id="PS00973">
    <property type="entry name" value="USP_2"/>
    <property type="match status" value="1"/>
</dbReference>
<feature type="compositionally biased region" description="Polar residues" evidence="10">
    <location>
        <begin position="654"/>
        <end position="668"/>
    </location>
</feature>